<dbReference type="EMBL" id="LK932350">
    <property type="protein sequence ID" value="CDS83552.1"/>
    <property type="molecule type" value="Genomic_DNA"/>
</dbReference>
<dbReference type="InterPro" id="IPR043519">
    <property type="entry name" value="NT_sf"/>
</dbReference>
<dbReference type="Gene3D" id="1.10.287.860">
    <property type="entry name" value="Nucleotidyltransferase"/>
    <property type="match status" value="1"/>
</dbReference>
<dbReference type="UniPathway" id="UPA00908">
    <property type="reaction ID" value="UER00884"/>
</dbReference>
<evidence type="ECO:0000313" key="16">
    <source>
        <dbReference type="EMBL" id="VFD54235.1"/>
    </source>
</evidence>
<dbReference type="EMBL" id="CAADAN010000009">
    <property type="protein sequence ID" value="VFD33429.1"/>
    <property type="molecule type" value="Genomic_DNA"/>
</dbReference>
<dbReference type="PANTHER" id="PTHR47837">
    <property type="entry name" value="GTP PYROPHOSPHOKINASE YJBM"/>
    <property type="match status" value="1"/>
</dbReference>
<dbReference type="SMART" id="SM00954">
    <property type="entry name" value="RelA_SpoT"/>
    <property type="match status" value="1"/>
</dbReference>
<keyword evidence="6 9" id="KW-0418">Kinase</keyword>
<evidence type="ECO:0000313" key="18">
    <source>
        <dbReference type="Proteomes" id="UP000189137"/>
    </source>
</evidence>
<evidence type="ECO:0000256" key="4">
    <source>
        <dbReference type="ARBA" id="ARBA00022679"/>
    </source>
</evidence>
<evidence type="ECO:0000313" key="20">
    <source>
        <dbReference type="Proteomes" id="UP000372533"/>
    </source>
</evidence>
<evidence type="ECO:0000313" key="15">
    <source>
        <dbReference type="EMBL" id="VFD33429.1"/>
    </source>
</evidence>
<reference evidence="12" key="2">
    <citation type="journal article" date="2018" name="Genome Biol.">
        <title>SKESA: strategic k-mer extension for scrupulous assemblies.</title>
        <authorList>
            <person name="Souvorov A."/>
            <person name="Agarwala R."/>
            <person name="Lipman D.J."/>
        </authorList>
    </citation>
    <scope>NUCLEOTIDE SEQUENCE</scope>
    <source>
        <strain evidence="13">Clostridioides</strain>
        <strain evidence="12">HN1000</strain>
    </source>
</reference>
<evidence type="ECO:0000313" key="11">
    <source>
        <dbReference type="EMBL" id="CDT51122.1"/>
    </source>
</evidence>
<evidence type="ECO:0000256" key="2">
    <source>
        <dbReference type="ARBA" id="ARBA00007476"/>
    </source>
</evidence>
<dbReference type="Pfam" id="PF04607">
    <property type="entry name" value="RelA_SpoT"/>
    <property type="match status" value="1"/>
</dbReference>
<keyword evidence="7" id="KW-0067">ATP-binding</keyword>
<dbReference type="PATRIC" id="fig|1496.1371.peg.3805"/>
<keyword evidence="4 9" id="KW-0808">Transferase</keyword>
<dbReference type="Gene3D" id="3.30.460.10">
    <property type="entry name" value="Beta Polymerase, domain 2"/>
    <property type="match status" value="1"/>
</dbReference>
<dbReference type="SMR" id="A0A031WAC4"/>
<evidence type="ECO:0000256" key="1">
    <source>
        <dbReference type="ARBA" id="ARBA00004976"/>
    </source>
</evidence>
<dbReference type="GeneID" id="66352904"/>
<dbReference type="EMBL" id="DAEQIJ010000024">
    <property type="protein sequence ID" value="HBH2621657.1"/>
    <property type="molecule type" value="Genomic_DNA"/>
</dbReference>
<reference evidence="12" key="4">
    <citation type="submission" date="2021-06" db="EMBL/GenBank/DDBJ databases">
        <authorList>
            <consortium name="NCBI Pathogen Detection Project"/>
        </authorList>
    </citation>
    <scope>NUCLEOTIDE SEQUENCE</scope>
    <source>
        <strain evidence="13">Clostridioides</strain>
        <strain evidence="12">HN1000</strain>
    </source>
</reference>
<dbReference type="GO" id="GO:0015970">
    <property type="term" value="P:guanosine tetraphosphate biosynthetic process"/>
    <property type="evidence" value="ECO:0007669"/>
    <property type="project" value="UniProtKB-UniPathway"/>
</dbReference>
<reference evidence="9" key="1">
    <citation type="submission" date="2014-07" db="EMBL/GenBank/DDBJ databases">
        <authorList>
            <person name="Monot Marc"/>
        </authorList>
    </citation>
    <scope>NUCLEOTIDE SEQUENCE</scope>
    <source>
        <strain evidence="11">7032989</strain>
        <strain evidence="10">7032994</strain>
    </source>
</reference>
<dbReference type="Proteomes" id="UP000346772">
    <property type="component" value="Unassembled WGS sequence"/>
</dbReference>
<evidence type="ECO:0000313" key="9">
    <source>
        <dbReference type="EMBL" id="CDS83436.1"/>
    </source>
</evidence>
<evidence type="ECO:0000313" key="10">
    <source>
        <dbReference type="EMBL" id="CDS83552.1"/>
    </source>
</evidence>
<dbReference type="Proteomes" id="UP000372533">
    <property type="component" value="Unassembled WGS sequence"/>
</dbReference>
<evidence type="ECO:0000259" key="8">
    <source>
        <dbReference type="SMART" id="SM00954"/>
    </source>
</evidence>
<dbReference type="CDD" id="cd05399">
    <property type="entry name" value="NT_Rel-Spo_like"/>
    <property type="match status" value="1"/>
</dbReference>
<dbReference type="GO" id="GO:0016301">
    <property type="term" value="F:kinase activity"/>
    <property type="evidence" value="ECO:0007669"/>
    <property type="project" value="UniProtKB-KW"/>
</dbReference>
<dbReference type="EMBL" id="CAAJVP010000021">
    <property type="protein sequence ID" value="VHY18991.1"/>
    <property type="molecule type" value="Genomic_DNA"/>
</dbReference>
<comment type="subunit">
    <text evidence="3">Homotetramer.</text>
</comment>
<gene>
    <name evidence="14" type="primary">yjbM</name>
    <name evidence="11" type="ORF">BN1095_530029</name>
    <name evidence="9" type="ORF">BN1096_180028</name>
    <name evidence="10" type="ORF">BN1097_160029</name>
    <name evidence="12" type="ORF">KRM00_002644</name>
    <name evidence="13" type="ORF">KRQ00_003463</name>
    <name evidence="17" type="ORF">SAMEA1402366_03327</name>
    <name evidence="15" type="ORF">SAMEA1402399_02589</name>
    <name evidence="16" type="ORF">SAMEA1710456_01718</name>
    <name evidence="14" type="ORF">SAMEA3375112_03186</name>
</gene>
<proteinExistence type="inferred from homology"/>
<evidence type="ECO:0000256" key="5">
    <source>
        <dbReference type="ARBA" id="ARBA00022741"/>
    </source>
</evidence>
<evidence type="ECO:0000256" key="7">
    <source>
        <dbReference type="ARBA" id="ARBA00022840"/>
    </source>
</evidence>
<sequence length="270" mass="31915">MEYEKWNEILAPYEHAVEELKIKFKNIRKEYLAKGEYSPIEFVTGRTKKISSIISKLKRINAKDIETEIDDIAGIRIMCQFVEDIYAIVDLIKVRNDMTIIGEKDYITNYKDSGYRSYHVIIKYPINSIAGSKEIICEIQIRTLAMNFWATIEHSLKYKYDHYIPETLAERLRRASDAAFLLDQEMSEIREDIMKAQAMYQMKSIAIRDTLNRIQELYDLGDTHKAMQYQRKLDRTETDKNITEILELKQEIDILLEQYKDTKVDDKVVQ</sequence>
<protein>
    <submittedName>
        <fullName evidence="12 15">GTP pyrophosphokinase</fullName>
    </submittedName>
    <submittedName>
        <fullName evidence="14">GTP pyrophosphokinase yjbM</fullName>
        <ecNumber evidence="9 14">2.7.6.5</ecNumber>
    </submittedName>
    <submittedName>
        <fullName evidence="9">Putative GTP pyrophosphokinase</fullName>
    </submittedName>
    <submittedName>
        <fullName evidence="10">RelA/SpoT domain protein</fullName>
    </submittedName>
</protein>
<dbReference type="KEGG" id="pdf:CD630DERM_03450"/>
<evidence type="ECO:0000313" key="19">
    <source>
        <dbReference type="Proteomes" id="UP000346772"/>
    </source>
</evidence>
<evidence type="ECO:0000313" key="13">
    <source>
        <dbReference type="EMBL" id="HBH2621657.1"/>
    </source>
</evidence>
<evidence type="ECO:0000256" key="3">
    <source>
        <dbReference type="ARBA" id="ARBA00011881"/>
    </source>
</evidence>
<dbReference type="Proteomes" id="UP000189137">
    <property type="component" value="Unassembled WGS sequence"/>
</dbReference>
<dbReference type="PANTHER" id="PTHR47837:SF2">
    <property type="entry name" value="GTP PYROPHOSPHOKINASE YWAC"/>
    <property type="match status" value="1"/>
</dbReference>
<dbReference type="EMBL" id="LK933216">
    <property type="protein sequence ID" value="CDT51122.1"/>
    <property type="molecule type" value="Genomic_DNA"/>
</dbReference>
<evidence type="ECO:0000313" key="12">
    <source>
        <dbReference type="EMBL" id="HBH1543138.1"/>
    </source>
</evidence>
<dbReference type="EMBL" id="DAEPXK010000030">
    <property type="protein sequence ID" value="HBH1543138.1"/>
    <property type="molecule type" value="Genomic_DNA"/>
</dbReference>
<comment type="pathway">
    <text evidence="1">Purine metabolism; ppGpp biosynthesis; ppGpp from GTP: step 1/2.</text>
</comment>
<accession>A0A031WAC4</accession>
<evidence type="ECO:0000313" key="17">
    <source>
        <dbReference type="EMBL" id="VHY18991.1"/>
    </source>
</evidence>
<reference evidence="19 21" key="3">
    <citation type="submission" date="2019-02" db="EMBL/GenBank/DDBJ databases">
        <authorList>
            <consortium name="Pathogen Informatics"/>
        </authorList>
    </citation>
    <scope>NUCLEOTIDE SEQUENCE [LARGE SCALE GENOMIC DNA]</scope>
    <source>
        <strain evidence="16 19">078GUE027</strain>
        <strain evidence="21">clo34</strain>
        <strain evidence="15">Clo34</strain>
        <strain evidence="17">Tl291</strain>
        <strain evidence="20">tl291</strain>
        <strain evidence="14 18">VRECD0157</strain>
    </source>
</reference>
<dbReference type="GO" id="GO:0008728">
    <property type="term" value="F:GTP diphosphokinase activity"/>
    <property type="evidence" value="ECO:0007669"/>
    <property type="project" value="UniProtKB-EC"/>
</dbReference>
<evidence type="ECO:0000313" key="14">
    <source>
        <dbReference type="EMBL" id="SJS92774.1"/>
    </source>
</evidence>
<dbReference type="AlphaFoldDB" id="A0A031WAC4"/>
<dbReference type="EMBL" id="FUPS01000013">
    <property type="protein sequence ID" value="SJS92774.1"/>
    <property type="molecule type" value="Genomic_DNA"/>
</dbReference>
<name>A0A031WAC4_CLODI</name>
<evidence type="ECO:0000256" key="6">
    <source>
        <dbReference type="ARBA" id="ARBA00022777"/>
    </source>
</evidence>
<dbReference type="InterPro" id="IPR052366">
    <property type="entry name" value="GTP_Pyrophosphokinase"/>
</dbReference>
<feature type="domain" description="RelA/SpoT" evidence="8">
    <location>
        <begin position="45"/>
        <end position="164"/>
    </location>
</feature>
<dbReference type="EC" id="2.7.6.5" evidence="9 14"/>
<dbReference type="GO" id="GO:0005524">
    <property type="term" value="F:ATP binding"/>
    <property type="evidence" value="ECO:0007669"/>
    <property type="project" value="UniProtKB-KW"/>
</dbReference>
<dbReference type="RefSeq" id="WP_003417310.1">
    <property type="nucleotide sequence ID" value="NZ_AP025558.1"/>
</dbReference>
<organism evidence="9">
    <name type="scientific">Clostridioides difficile</name>
    <name type="common">Peptoclostridium difficile</name>
    <dbReference type="NCBI Taxonomy" id="1496"/>
    <lineage>
        <taxon>Bacteria</taxon>
        <taxon>Bacillati</taxon>
        <taxon>Bacillota</taxon>
        <taxon>Clostridia</taxon>
        <taxon>Peptostreptococcales</taxon>
        <taxon>Peptostreptococcaceae</taxon>
        <taxon>Clostridioides</taxon>
    </lineage>
</organism>
<dbReference type="SUPFAM" id="SSF81301">
    <property type="entry name" value="Nucleotidyltransferase"/>
    <property type="match status" value="1"/>
</dbReference>
<evidence type="ECO:0000313" key="21">
    <source>
        <dbReference type="Proteomes" id="UP000411588"/>
    </source>
</evidence>
<keyword evidence="5" id="KW-0547">Nucleotide-binding</keyword>
<dbReference type="OMA" id="VWATIEH"/>
<dbReference type="FunFam" id="3.30.460.10:FF:000012">
    <property type="entry name" value="GTP pyrophosphokinase YjbM"/>
    <property type="match status" value="1"/>
</dbReference>
<dbReference type="Proteomes" id="UP000411588">
    <property type="component" value="Unassembled WGS sequence"/>
</dbReference>
<dbReference type="InterPro" id="IPR007685">
    <property type="entry name" value="RelA_SpoT"/>
</dbReference>
<dbReference type="EMBL" id="CAADAT010000008">
    <property type="protein sequence ID" value="VFD54235.1"/>
    <property type="molecule type" value="Genomic_DNA"/>
</dbReference>
<dbReference type="EMBL" id="LK932467">
    <property type="protein sequence ID" value="CDS83436.1"/>
    <property type="molecule type" value="Genomic_DNA"/>
</dbReference>
<comment type="similarity">
    <text evidence="2">Belongs to the RelA/SpoT family.</text>
</comment>
<dbReference type="Proteomes" id="UP000878956">
    <property type="component" value="Unassembled WGS sequence"/>
</dbReference>
<dbReference type="Proteomes" id="UP000879542">
    <property type="component" value="Unassembled WGS sequence"/>
</dbReference>